<proteinExistence type="predicted"/>
<feature type="compositionally biased region" description="Low complexity" evidence="1">
    <location>
        <begin position="1"/>
        <end position="12"/>
    </location>
</feature>
<name>A0A4Y7L2G2_PAPSO</name>
<protein>
    <submittedName>
        <fullName evidence="2">Uncharacterized protein</fullName>
    </submittedName>
</protein>
<dbReference type="EMBL" id="CM010723">
    <property type="protein sequence ID" value="RZC78832.1"/>
    <property type="molecule type" value="Genomic_DNA"/>
</dbReference>
<sequence>MPCTRSKSSSSSTQYRVAPSVASGSYHLGSPSPHPSTSVSQGDEVHCPFKGYDGCQDGVSGRGYAKSAIYRHITDKHFPTKKDKDICRDRIQTNFDCFVAWERVLQDLKMWMCFKCLHFMHGKSHALLNHIQQTSLQVH</sequence>
<evidence type="ECO:0000313" key="3">
    <source>
        <dbReference type="Proteomes" id="UP000316621"/>
    </source>
</evidence>
<dbReference type="AlphaFoldDB" id="A0A4Y7L2G2"/>
<accession>A0A4Y7L2G2</accession>
<evidence type="ECO:0000256" key="1">
    <source>
        <dbReference type="SAM" id="MobiDB-lite"/>
    </source>
</evidence>
<gene>
    <name evidence="2" type="ORF">C5167_003053</name>
</gene>
<feature type="region of interest" description="Disordered" evidence="1">
    <location>
        <begin position="1"/>
        <end position="42"/>
    </location>
</feature>
<dbReference type="Proteomes" id="UP000316621">
    <property type="component" value="Chromosome 9"/>
</dbReference>
<dbReference type="Gramene" id="RZC78832">
    <property type="protein sequence ID" value="RZC78832"/>
    <property type="gene ID" value="C5167_003053"/>
</dbReference>
<reference evidence="2 3" key="1">
    <citation type="journal article" date="2018" name="Science">
        <title>The opium poppy genome and morphinan production.</title>
        <authorList>
            <person name="Guo L."/>
            <person name="Winzer T."/>
            <person name="Yang X."/>
            <person name="Li Y."/>
            <person name="Ning Z."/>
            <person name="He Z."/>
            <person name="Teodor R."/>
            <person name="Lu Y."/>
            <person name="Bowser T.A."/>
            <person name="Graham I.A."/>
            <person name="Ye K."/>
        </authorList>
    </citation>
    <scope>NUCLEOTIDE SEQUENCE [LARGE SCALE GENOMIC DNA]</scope>
    <source>
        <strain evidence="3">cv. HN1</strain>
        <tissue evidence="2">Leaves</tissue>
    </source>
</reference>
<keyword evidence="3" id="KW-1185">Reference proteome</keyword>
<organism evidence="2 3">
    <name type="scientific">Papaver somniferum</name>
    <name type="common">Opium poppy</name>
    <dbReference type="NCBI Taxonomy" id="3469"/>
    <lineage>
        <taxon>Eukaryota</taxon>
        <taxon>Viridiplantae</taxon>
        <taxon>Streptophyta</taxon>
        <taxon>Embryophyta</taxon>
        <taxon>Tracheophyta</taxon>
        <taxon>Spermatophyta</taxon>
        <taxon>Magnoliopsida</taxon>
        <taxon>Ranunculales</taxon>
        <taxon>Papaveraceae</taxon>
        <taxon>Papaveroideae</taxon>
        <taxon>Papaver</taxon>
    </lineage>
</organism>
<evidence type="ECO:0000313" key="2">
    <source>
        <dbReference type="EMBL" id="RZC78832.1"/>
    </source>
</evidence>